<dbReference type="PROSITE" id="PS50905">
    <property type="entry name" value="FERRITIN_LIKE"/>
    <property type="match status" value="1"/>
</dbReference>
<evidence type="ECO:0000313" key="12">
    <source>
        <dbReference type="EMBL" id="GLQ06935.1"/>
    </source>
</evidence>
<dbReference type="InterPro" id="IPR002024">
    <property type="entry name" value="Bacterioferritin"/>
</dbReference>
<protein>
    <recommendedName>
        <fullName evidence="9 10">Bacterioferritin</fullName>
        <ecNumber evidence="9">1.16.3.1</ecNumber>
    </recommendedName>
</protein>
<keyword evidence="3" id="KW-0813">Transport</keyword>
<dbReference type="InterPro" id="IPR008331">
    <property type="entry name" value="Ferritin_DPS_dom"/>
</dbReference>
<feature type="domain" description="Ferritin-like diiron" evidence="11">
    <location>
        <begin position="1"/>
        <end position="146"/>
    </location>
</feature>
<keyword evidence="9 10" id="KW-0479">Metal-binding</keyword>
<dbReference type="PANTHER" id="PTHR30295">
    <property type="entry name" value="BACTERIOFERRITIN"/>
    <property type="match status" value="1"/>
</dbReference>
<comment type="similarity">
    <text evidence="1 9 10">Belongs to the bacterioferritin family.</text>
</comment>
<evidence type="ECO:0000256" key="2">
    <source>
        <dbReference type="ARBA" id="ARBA00022434"/>
    </source>
</evidence>
<reference evidence="12" key="2">
    <citation type="submission" date="2023-01" db="EMBL/GenBank/DDBJ databases">
        <title>Draft genome sequence of Sneathiella chinensis strain NBRC 103408.</title>
        <authorList>
            <person name="Sun Q."/>
            <person name="Mori K."/>
        </authorList>
    </citation>
    <scope>NUCLEOTIDE SEQUENCE</scope>
    <source>
        <strain evidence="12">NBRC 103408</strain>
    </source>
</reference>
<dbReference type="Gene3D" id="1.20.1260.10">
    <property type="match status" value="1"/>
</dbReference>
<dbReference type="CDD" id="cd00907">
    <property type="entry name" value="Bacterioferritin"/>
    <property type="match status" value="1"/>
</dbReference>
<evidence type="ECO:0000313" key="13">
    <source>
        <dbReference type="Proteomes" id="UP001161409"/>
    </source>
</evidence>
<evidence type="ECO:0000256" key="9">
    <source>
        <dbReference type="PIRNR" id="PIRNR002560"/>
    </source>
</evidence>
<dbReference type="Proteomes" id="UP001161409">
    <property type="component" value="Unassembled WGS sequence"/>
</dbReference>
<dbReference type="EMBL" id="BSNF01000008">
    <property type="protein sequence ID" value="GLQ06935.1"/>
    <property type="molecule type" value="Genomic_DNA"/>
</dbReference>
<keyword evidence="7" id="KW-0406">Ion transport</keyword>
<keyword evidence="6 9" id="KW-0408">Iron</keyword>
<evidence type="ECO:0000256" key="8">
    <source>
        <dbReference type="ARBA" id="ARBA00036243"/>
    </source>
</evidence>
<evidence type="ECO:0000256" key="3">
    <source>
        <dbReference type="ARBA" id="ARBA00022448"/>
    </source>
</evidence>
<dbReference type="SUPFAM" id="SSF47240">
    <property type="entry name" value="Ferritin-like"/>
    <property type="match status" value="1"/>
</dbReference>
<evidence type="ECO:0000256" key="4">
    <source>
        <dbReference type="ARBA" id="ARBA00022496"/>
    </source>
</evidence>
<organism evidence="12 13">
    <name type="scientific">Sneathiella chinensis</name>
    <dbReference type="NCBI Taxonomy" id="349750"/>
    <lineage>
        <taxon>Bacteria</taxon>
        <taxon>Pseudomonadati</taxon>
        <taxon>Pseudomonadota</taxon>
        <taxon>Alphaproteobacteria</taxon>
        <taxon>Sneathiellales</taxon>
        <taxon>Sneathiellaceae</taxon>
        <taxon>Sneathiella</taxon>
    </lineage>
</organism>
<comment type="function">
    <text evidence="9">Iron-storage protein, whose ferroxidase center binds Fe(2+), oxidizes it using dioxygen to Fe(3+), and participates in the subsequent Fe(3+) oxide mineral core formation within the central cavity of the BFR protein shell.</text>
</comment>
<evidence type="ECO:0000256" key="5">
    <source>
        <dbReference type="ARBA" id="ARBA00023002"/>
    </source>
</evidence>
<gene>
    <name evidence="12" type="primary">brf1</name>
    <name evidence="12" type="ORF">GCM10007924_21560</name>
</gene>
<name>A0ABQ5U5H7_9PROT</name>
<dbReference type="PIRSF" id="PIRSF002560">
    <property type="entry name" value="Bacterioferritin"/>
    <property type="match status" value="1"/>
</dbReference>
<dbReference type="PRINTS" id="PR00601">
    <property type="entry name" value="BACFERRITIN"/>
</dbReference>
<proteinExistence type="inferred from homology"/>
<sequence>MKGNKKIIGLLNALLKGELTAADQYFIHSEMYNDWGLTELYERLHHEFEEELEHAKRLVERILFLEGTPEVGARDPLLIGRDVPSMLENDLTSELSVVAALKSAIQICEAEQDYQTRALLVSLLRDTEEDHTYWLEQQLGLIQKMGLENYIQMKAS</sequence>
<comment type="catalytic activity">
    <reaction evidence="9">
        <text>4 Fe(2+) + O2 + 4 H(+) = 4 Fe(3+) + 2 H2O</text>
        <dbReference type="Rhea" id="RHEA:11148"/>
        <dbReference type="ChEBI" id="CHEBI:15377"/>
        <dbReference type="ChEBI" id="CHEBI:15378"/>
        <dbReference type="ChEBI" id="CHEBI:15379"/>
        <dbReference type="ChEBI" id="CHEBI:29033"/>
        <dbReference type="ChEBI" id="CHEBI:29034"/>
        <dbReference type="EC" id="1.16.3.1"/>
    </reaction>
</comment>
<dbReference type="Pfam" id="PF00210">
    <property type="entry name" value="Ferritin"/>
    <property type="match status" value="1"/>
</dbReference>
<dbReference type="PANTHER" id="PTHR30295:SF9">
    <property type="entry name" value="BACTERIOFERRITIN"/>
    <property type="match status" value="1"/>
</dbReference>
<keyword evidence="10" id="KW-0349">Heme</keyword>
<dbReference type="InterPro" id="IPR009040">
    <property type="entry name" value="Ferritin-like_diiron"/>
</dbReference>
<evidence type="ECO:0000256" key="1">
    <source>
        <dbReference type="ARBA" id="ARBA00008093"/>
    </source>
</evidence>
<reference evidence="12" key="1">
    <citation type="journal article" date="2014" name="Int. J. Syst. Evol. Microbiol.">
        <title>Complete genome of a new Firmicutes species belonging to the dominant human colonic microbiota ('Ruminococcus bicirculans') reveals two chromosomes and a selective capacity to utilize plant glucans.</title>
        <authorList>
            <consortium name="NISC Comparative Sequencing Program"/>
            <person name="Wegmann U."/>
            <person name="Louis P."/>
            <person name="Goesmann A."/>
            <person name="Henrissat B."/>
            <person name="Duncan S.H."/>
            <person name="Flint H.J."/>
        </authorList>
    </citation>
    <scope>NUCLEOTIDE SEQUENCE</scope>
    <source>
        <strain evidence="12">NBRC 103408</strain>
    </source>
</reference>
<keyword evidence="13" id="KW-1185">Reference proteome</keyword>
<dbReference type="EC" id="1.16.3.1" evidence="9"/>
<evidence type="ECO:0000256" key="7">
    <source>
        <dbReference type="ARBA" id="ARBA00023065"/>
    </source>
</evidence>
<accession>A0ABQ5U5H7</accession>
<dbReference type="InterPro" id="IPR012347">
    <property type="entry name" value="Ferritin-like"/>
</dbReference>
<dbReference type="RefSeq" id="WP_169561031.1">
    <property type="nucleotide sequence ID" value="NZ_BSNF01000008.1"/>
</dbReference>
<evidence type="ECO:0000256" key="10">
    <source>
        <dbReference type="RuleBase" id="RU000623"/>
    </source>
</evidence>
<keyword evidence="4" id="KW-0410">Iron transport</keyword>
<keyword evidence="2 9" id="KW-0409">Iron storage</keyword>
<comment type="caution">
    <text evidence="12">The sequence shown here is derived from an EMBL/GenBank/DDBJ whole genome shotgun (WGS) entry which is preliminary data.</text>
</comment>
<evidence type="ECO:0000256" key="6">
    <source>
        <dbReference type="ARBA" id="ARBA00023004"/>
    </source>
</evidence>
<dbReference type="PROSITE" id="PS00549">
    <property type="entry name" value="BACTERIOFERRITIN"/>
    <property type="match status" value="1"/>
</dbReference>
<dbReference type="InterPro" id="IPR009078">
    <property type="entry name" value="Ferritin-like_SF"/>
</dbReference>
<dbReference type="NCBIfam" id="TIGR00754">
    <property type="entry name" value="bfr"/>
    <property type="match status" value="1"/>
</dbReference>
<comment type="catalytic activity">
    <reaction evidence="8">
        <text>Fe(2+)(in) = Fe(2+)(out)</text>
        <dbReference type="Rhea" id="RHEA:28486"/>
        <dbReference type="ChEBI" id="CHEBI:29033"/>
    </reaction>
</comment>
<evidence type="ECO:0000259" key="11">
    <source>
        <dbReference type="PROSITE" id="PS50905"/>
    </source>
</evidence>
<keyword evidence="5" id="KW-0560">Oxidoreductase</keyword>